<feature type="region of interest" description="Disordered" evidence="1">
    <location>
        <begin position="1"/>
        <end position="21"/>
    </location>
</feature>
<proteinExistence type="predicted"/>
<sequence length="86" mass="8923">MSALTVTASLPSLGRPLPPRPTCASSCTASCAASPRSMPRPEPRPAAQARPLLLPLLLCQGSSPERAFADFVLCNNGDSPGDHELP</sequence>
<reference evidence="2" key="1">
    <citation type="submission" date="2014-09" db="EMBL/GenBank/DDBJ databases">
        <authorList>
            <person name="Magalhaes I.L.F."/>
            <person name="Oliveira U."/>
            <person name="Santos F.R."/>
            <person name="Vidigal T.H.D.A."/>
            <person name="Brescovit A.D."/>
            <person name="Santos A.J."/>
        </authorList>
    </citation>
    <scope>NUCLEOTIDE SEQUENCE</scope>
    <source>
        <tissue evidence="2">Shoot tissue taken approximately 20 cm above the soil surface</tissue>
    </source>
</reference>
<name>A0A0A9B7Z9_ARUDO</name>
<dbReference type="AlphaFoldDB" id="A0A0A9B7Z9"/>
<evidence type="ECO:0000256" key="1">
    <source>
        <dbReference type="SAM" id="MobiDB-lite"/>
    </source>
</evidence>
<reference evidence="2" key="2">
    <citation type="journal article" date="2015" name="Data Brief">
        <title>Shoot transcriptome of the giant reed, Arundo donax.</title>
        <authorList>
            <person name="Barrero R.A."/>
            <person name="Guerrero F.D."/>
            <person name="Moolhuijzen P."/>
            <person name="Goolsby J.A."/>
            <person name="Tidwell J."/>
            <person name="Bellgard S.E."/>
            <person name="Bellgard M.I."/>
        </authorList>
    </citation>
    <scope>NUCLEOTIDE SEQUENCE</scope>
    <source>
        <tissue evidence="2">Shoot tissue taken approximately 20 cm above the soil surface</tissue>
    </source>
</reference>
<dbReference type="EMBL" id="GBRH01240545">
    <property type="protein sequence ID" value="JAD57350.1"/>
    <property type="molecule type" value="Transcribed_RNA"/>
</dbReference>
<evidence type="ECO:0000313" key="2">
    <source>
        <dbReference type="EMBL" id="JAD57350.1"/>
    </source>
</evidence>
<organism evidence="2">
    <name type="scientific">Arundo donax</name>
    <name type="common">Giant reed</name>
    <name type="synonym">Donax arundinaceus</name>
    <dbReference type="NCBI Taxonomy" id="35708"/>
    <lineage>
        <taxon>Eukaryota</taxon>
        <taxon>Viridiplantae</taxon>
        <taxon>Streptophyta</taxon>
        <taxon>Embryophyta</taxon>
        <taxon>Tracheophyta</taxon>
        <taxon>Spermatophyta</taxon>
        <taxon>Magnoliopsida</taxon>
        <taxon>Liliopsida</taxon>
        <taxon>Poales</taxon>
        <taxon>Poaceae</taxon>
        <taxon>PACMAD clade</taxon>
        <taxon>Arundinoideae</taxon>
        <taxon>Arundineae</taxon>
        <taxon>Arundo</taxon>
    </lineage>
</organism>
<protein>
    <submittedName>
        <fullName evidence="2">Uncharacterized protein</fullName>
    </submittedName>
</protein>
<accession>A0A0A9B7Z9</accession>